<gene>
    <name evidence="2" type="ORF">HBA54_27075</name>
</gene>
<dbReference type="EMBL" id="JAAQPH010000037">
    <property type="protein sequence ID" value="NIA72260.1"/>
    <property type="molecule type" value="Genomic_DNA"/>
</dbReference>
<dbReference type="SUPFAM" id="SSF51604">
    <property type="entry name" value="Enolase C-terminal domain-like"/>
    <property type="match status" value="1"/>
</dbReference>
<dbReference type="InterPro" id="IPR036849">
    <property type="entry name" value="Enolase-like_C_sf"/>
</dbReference>
<protein>
    <submittedName>
        <fullName evidence="2">Mandelate racemase</fullName>
    </submittedName>
</protein>
<feature type="region of interest" description="Disordered" evidence="1">
    <location>
        <begin position="441"/>
        <end position="466"/>
    </location>
</feature>
<dbReference type="RefSeq" id="WP_167231315.1">
    <property type="nucleotide sequence ID" value="NZ_JAAQPH010000037.1"/>
</dbReference>
<dbReference type="Gene3D" id="3.20.20.120">
    <property type="entry name" value="Enolase-like C-terminal domain"/>
    <property type="match status" value="1"/>
</dbReference>
<proteinExistence type="predicted"/>
<organism evidence="2 3">
    <name type="scientific">Pelagibius litoralis</name>
    <dbReference type="NCBI Taxonomy" id="374515"/>
    <lineage>
        <taxon>Bacteria</taxon>
        <taxon>Pseudomonadati</taxon>
        <taxon>Pseudomonadota</taxon>
        <taxon>Alphaproteobacteria</taxon>
        <taxon>Rhodospirillales</taxon>
        <taxon>Rhodovibrionaceae</taxon>
        <taxon>Pelagibius</taxon>
    </lineage>
</organism>
<feature type="compositionally biased region" description="Basic and acidic residues" evidence="1">
    <location>
        <begin position="452"/>
        <end position="466"/>
    </location>
</feature>
<keyword evidence="3" id="KW-1185">Reference proteome</keyword>
<comment type="caution">
    <text evidence="2">The sequence shown here is derived from an EMBL/GenBank/DDBJ whole genome shotgun (WGS) entry which is preliminary data.</text>
</comment>
<evidence type="ECO:0000256" key="1">
    <source>
        <dbReference type="SAM" id="MobiDB-lite"/>
    </source>
</evidence>
<evidence type="ECO:0000313" key="2">
    <source>
        <dbReference type="EMBL" id="NIA72260.1"/>
    </source>
</evidence>
<dbReference type="Proteomes" id="UP000761264">
    <property type="component" value="Unassembled WGS sequence"/>
</dbReference>
<evidence type="ECO:0000313" key="3">
    <source>
        <dbReference type="Proteomes" id="UP000761264"/>
    </source>
</evidence>
<accession>A0A967F378</accession>
<sequence length="466" mass="49622">MTPVYSIKDLRVAERPVRLRLPFRFGDTLVTETAEAYLQVTIEGPGGVASGIAAQLMVPRWFDKRPGLSNDDTVNSLRLSISSAVREALGQTGSVAQLAAAIRRGVVHSLSDNPRLAAGFGPALLEMALIDAACRDQALSFPEAARADLFGLAELAPPDLPADALKRSLAAIAPNWSINLRHTVGYDAPLTDDQVDAADRDGLPVSLDAVIAATGVSCFKIKLKGDPMSDIARLKDIAAIIAPLGGYRATLDANEQYQPDAFDAFLAQFMAEPALSRLVAATAFVEQPFARETALAEDGPIPPKTMPLVIDESDDDDDSFPCALARGWSGVSVKSCKGVLRALLNAARVAEARTARRGAILTAEDLTCQPGLCWQQDTLMAATLGVRDIERNGHHFAGGMQGASEAEKTAFLNAHPDIYVPGPKGPTLRIEGGQVRIASLDAPGFGSLPRPELTDKQTLEEREDAR</sequence>
<name>A0A967F378_9PROT</name>
<dbReference type="AlphaFoldDB" id="A0A967F378"/>
<reference evidence="2" key="1">
    <citation type="submission" date="2020-03" db="EMBL/GenBank/DDBJ databases">
        <title>Genome of Pelagibius litoralis DSM 21314T.</title>
        <authorList>
            <person name="Wang G."/>
        </authorList>
    </citation>
    <scope>NUCLEOTIDE SEQUENCE</scope>
    <source>
        <strain evidence="2">DSM 21314</strain>
    </source>
</reference>